<proteinExistence type="inferred from homology"/>
<name>A0A290ZAD0_9PSEU</name>
<evidence type="ECO:0000259" key="5">
    <source>
        <dbReference type="PROSITE" id="PS50931"/>
    </source>
</evidence>
<dbReference type="Pfam" id="PF00126">
    <property type="entry name" value="HTH_1"/>
    <property type="match status" value="1"/>
</dbReference>
<evidence type="ECO:0000256" key="4">
    <source>
        <dbReference type="ARBA" id="ARBA00023163"/>
    </source>
</evidence>
<keyword evidence="3" id="KW-0238">DNA-binding</keyword>
<dbReference type="CDD" id="cd05466">
    <property type="entry name" value="PBP2_LTTR_substrate"/>
    <property type="match status" value="1"/>
</dbReference>
<evidence type="ECO:0000256" key="2">
    <source>
        <dbReference type="ARBA" id="ARBA00023015"/>
    </source>
</evidence>
<accession>A0A290ZAD0</accession>
<dbReference type="RefSeq" id="WP_096495758.1">
    <property type="nucleotide sequence ID" value="NZ_CP023445.1"/>
</dbReference>
<evidence type="ECO:0000313" key="6">
    <source>
        <dbReference type="EMBL" id="ATE55929.1"/>
    </source>
</evidence>
<dbReference type="PROSITE" id="PS50931">
    <property type="entry name" value="HTH_LYSR"/>
    <property type="match status" value="1"/>
</dbReference>
<dbReference type="PANTHER" id="PTHR30346">
    <property type="entry name" value="TRANSCRIPTIONAL DUAL REGULATOR HCAR-RELATED"/>
    <property type="match status" value="1"/>
</dbReference>
<feature type="domain" description="HTH lysR-type" evidence="5">
    <location>
        <begin position="6"/>
        <end position="63"/>
    </location>
</feature>
<protein>
    <submittedName>
        <fullName evidence="6">LysR family transcriptional regulator</fullName>
    </submittedName>
</protein>
<dbReference type="Gene3D" id="1.10.10.10">
    <property type="entry name" value="Winged helix-like DNA-binding domain superfamily/Winged helix DNA-binding domain"/>
    <property type="match status" value="1"/>
</dbReference>
<dbReference type="GO" id="GO:0032993">
    <property type="term" value="C:protein-DNA complex"/>
    <property type="evidence" value="ECO:0007669"/>
    <property type="project" value="TreeGrafter"/>
</dbReference>
<dbReference type="Pfam" id="PF03466">
    <property type="entry name" value="LysR_substrate"/>
    <property type="match status" value="1"/>
</dbReference>
<evidence type="ECO:0000256" key="3">
    <source>
        <dbReference type="ARBA" id="ARBA00023125"/>
    </source>
</evidence>
<dbReference type="SUPFAM" id="SSF46785">
    <property type="entry name" value="Winged helix' DNA-binding domain"/>
    <property type="match status" value="1"/>
</dbReference>
<dbReference type="PANTHER" id="PTHR30346:SF0">
    <property type="entry name" value="HCA OPERON TRANSCRIPTIONAL ACTIVATOR HCAR"/>
    <property type="match status" value="1"/>
</dbReference>
<dbReference type="SUPFAM" id="SSF53850">
    <property type="entry name" value="Periplasmic binding protein-like II"/>
    <property type="match status" value="1"/>
</dbReference>
<dbReference type="Proteomes" id="UP000218505">
    <property type="component" value="Chromosome"/>
</dbReference>
<dbReference type="PRINTS" id="PR00039">
    <property type="entry name" value="HTHLYSR"/>
</dbReference>
<dbReference type="KEGG" id="apre:CNX65_23815"/>
<dbReference type="GO" id="GO:0003677">
    <property type="term" value="F:DNA binding"/>
    <property type="evidence" value="ECO:0007669"/>
    <property type="project" value="UniProtKB-KW"/>
</dbReference>
<dbReference type="InterPro" id="IPR036390">
    <property type="entry name" value="WH_DNA-bd_sf"/>
</dbReference>
<sequence>MPAPDLDLRLVRCFTTVAEHLHLGRAALALHTTQPALSRQISRLERQVGARLLDRSPRGTALTEAGRVFLPRALALLDSAAEAVAGARAVGRDRITVGYGVNLIVTPAVAELRRRHPGADVRARHVEWDRVRSSLLERRVDAVVTRLPLDGDGLRVVVLREEPRALLVPTGHRLADRRSVTLDDVADEPMPRVPDERWNAFWRVDPRPGGRPAPDGPLVESVEDKAELVASGQAVAIVPGGEHLRRVRPGLVAVPLEGVEPSRVALATRAGERGPLVAEFRGLAATHLVG</sequence>
<reference evidence="6" key="1">
    <citation type="submission" date="2017-09" db="EMBL/GenBank/DDBJ databases">
        <title>Complete Genome Sequence of ansamitocin-producing Bacterium Actinosynnema pretiosum X47.</title>
        <authorList>
            <person name="Cao G."/>
            <person name="Zong G."/>
            <person name="Zhong C."/>
            <person name="Fu J."/>
        </authorList>
    </citation>
    <scope>NUCLEOTIDE SEQUENCE [LARGE SCALE GENOMIC DNA]</scope>
    <source>
        <strain evidence="6">X47</strain>
    </source>
</reference>
<dbReference type="GO" id="GO:0003700">
    <property type="term" value="F:DNA-binding transcription factor activity"/>
    <property type="evidence" value="ECO:0007669"/>
    <property type="project" value="InterPro"/>
</dbReference>
<gene>
    <name evidence="6" type="ORF">CNX65_23815</name>
</gene>
<dbReference type="Gene3D" id="3.40.190.10">
    <property type="entry name" value="Periplasmic binding protein-like II"/>
    <property type="match status" value="2"/>
</dbReference>
<dbReference type="EMBL" id="CP023445">
    <property type="protein sequence ID" value="ATE55929.1"/>
    <property type="molecule type" value="Genomic_DNA"/>
</dbReference>
<dbReference type="FunFam" id="1.10.10.10:FF:000001">
    <property type="entry name" value="LysR family transcriptional regulator"/>
    <property type="match status" value="1"/>
</dbReference>
<dbReference type="InterPro" id="IPR005119">
    <property type="entry name" value="LysR_subst-bd"/>
</dbReference>
<dbReference type="AlphaFoldDB" id="A0A290ZAD0"/>
<dbReference type="InterPro" id="IPR036388">
    <property type="entry name" value="WH-like_DNA-bd_sf"/>
</dbReference>
<organism evidence="6 7">
    <name type="scientific">Actinosynnema pretiosum</name>
    <dbReference type="NCBI Taxonomy" id="42197"/>
    <lineage>
        <taxon>Bacteria</taxon>
        <taxon>Bacillati</taxon>
        <taxon>Actinomycetota</taxon>
        <taxon>Actinomycetes</taxon>
        <taxon>Pseudonocardiales</taxon>
        <taxon>Pseudonocardiaceae</taxon>
        <taxon>Actinosynnema</taxon>
    </lineage>
</organism>
<keyword evidence="7" id="KW-1185">Reference proteome</keyword>
<evidence type="ECO:0000256" key="1">
    <source>
        <dbReference type="ARBA" id="ARBA00009437"/>
    </source>
</evidence>
<keyword evidence="4" id="KW-0804">Transcription</keyword>
<keyword evidence="2" id="KW-0805">Transcription regulation</keyword>
<comment type="similarity">
    <text evidence="1">Belongs to the LysR transcriptional regulatory family.</text>
</comment>
<evidence type="ECO:0000313" key="7">
    <source>
        <dbReference type="Proteomes" id="UP000218505"/>
    </source>
</evidence>
<dbReference type="InterPro" id="IPR000847">
    <property type="entry name" value="LysR_HTH_N"/>
</dbReference>